<keyword evidence="5" id="KW-0479">Metal-binding</keyword>
<dbReference type="PANTHER" id="PTHR42648:SF11">
    <property type="entry name" value="TRANSPOSON TY4-P GAG-POL POLYPROTEIN"/>
    <property type="match status" value="1"/>
</dbReference>
<dbReference type="GO" id="GO:0006508">
    <property type="term" value="P:proteolysis"/>
    <property type="evidence" value="ECO:0007669"/>
    <property type="project" value="UniProtKB-KW"/>
</dbReference>
<sequence>MWAIINLPNKFKNTGELWLKRCKIQERTPSLKDTIEELRSYIQRTEENIKNSKALATQLKENIPSNQRCSNNFHNPQAKNSEEDCWKLHPEKRPKNSKKTVKALLAVNTSANLSSFILDSGATTLMVNHLKYFQDITMKTETIKLADGSVIEALGTRTIRLESKNIILTFKNFLYIPKLATNLISMAAFIKTNHSIHRLNKDQFIVLDHHKQEIVGGTLSSGNFVLDYNHPKAFASTSVPKNIVSLHQAAGHPSIEYFRKMFPNKQIPQFNCLTCNTCKKKKNPFLGKFPQAVQKLEFLHMDLCGPISPPLESGARFIFKIMDGFSHFSWIFFLMNKSETPNILKTTS</sequence>
<dbReference type="InterPro" id="IPR054722">
    <property type="entry name" value="PolX-like_BBD"/>
</dbReference>
<evidence type="ECO:0000256" key="5">
    <source>
        <dbReference type="ARBA" id="ARBA00022723"/>
    </source>
</evidence>
<comment type="function">
    <text evidence="1">The aspartyl protease (PR) mediates the proteolytic cleavages of the Gag and Gag-Pol polyproteins after assembly of the VLP.</text>
</comment>
<keyword evidence="9" id="KW-0067">ATP-binding</keyword>
<evidence type="ECO:0000259" key="16">
    <source>
        <dbReference type="Pfam" id="PF22936"/>
    </source>
</evidence>
<feature type="coiled-coil region" evidence="15">
    <location>
        <begin position="35"/>
        <end position="62"/>
    </location>
</feature>
<evidence type="ECO:0000256" key="13">
    <source>
        <dbReference type="ARBA" id="ARBA00022932"/>
    </source>
</evidence>
<keyword evidence="13" id="KW-0808">Transferase</keyword>
<evidence type="ECO:0000256" key="4">
    <source>
        <dbReference type="ARBA" id="ARBA00022722"/>
    </source>
</evidence>
<evidence type="ECO:0000256" key="9">
    <source>
        <dbReference type="ARBA" id="ARBA00022840"/>
    </source>
</evidence>
<dbReference type="AlphaFoldDB" id="A0A9Q3KGB8"/>
<evidence type="ECO:0000256" key="2">
    <source>
        <dbReference type="ARBA" id="ARBA00022670"/>
    </source>
</evidence>
<comment type="caution">
    <text evidence="17">The sequence shown here is derived from an EMBL/GenBank/DDBJ whole genome shotgun (WGS) entry which is preliminary data.</text>
</comment>
<evidence type="ECO:0000256" key="11">
    <source>
        <dbReference type="ARBA" id="ARBA00022908"/>
    </source>
</evidence>
<evidence type="ECO:0000313" key="18">
    <source>
        <dbReference type="Proteomes" id="UP000765509"/>
    </source>
</evidence>
<keyword evidence="2" id="KW-0645">Protease</keyword>
<dbReference type="PANTHER" id="PTHR42648">
    <property type="entry name" value="TRANSPOSASE, PUTATIVE-RELATED"/>
    <property type="match status" value="1"/>
</dbReference>
<evidence type="ECO:0000256" key="8">
    <source>
        <dbReference type="ARBA" id="ARBA00022801"/>
    </source>
</evidence>
<dbReference type="GO" id="GO:0046872">
    <property type="term" value="F:metal ion binding"/>
    <property type="evidence" value="ECO:0007669"/>
    <property type="project" value="UniProtKB-KW"/>
</dbReference>
<keyword evidence="18" id="KW-1185">Reference proteome</keyword>
<dbReference type="Proteomes" id="UP000765509">
    <property type="component" value="Unassembled WGS sequence"/>
</dbReference>
<name>A0A9Q3KGB8_9BASI</name>
<keyword evidence="10" id="KW-0460">Magnesium</keyword>
<proteinExistence type="predicted"/>
<evidence type="ECO:0000256" key="12">
    <source>
        <dbReference type="ARBA" id="ARBA00022918"/>
    </source>
</evidence>
<evidence type="ECO:0000256" key="15">
    <source>
        <dbReference type="SAM" id="Coils"/>
    </source>
</evidence>
<dbReference type="InterPro" id="IPR039537">
    <property type="entry name" value="Retrotran_Ty1/copia-like"/>
</dbReference>
<reference evidence="17" key="1">
    <citation type="submission" date="2021-03" db="EMBL/GenBank/DDBJ databases">
        <title>Draft genome sequence of rust myrtle Austropuccinia psidii MF-1, a brazilian biotype.</title>
        <authorList>
            <person name="Quecine M.C."/>
            <person name="Pachon D.M.R."/>
            <person name="Bonatelli M.L."/>
            <person name="Correr F.H."/>
            <person name="Franceschini L.M."/>
            <person name="Leite T.F."/>
            <person name="Margarido G.R.A."/>
            <person name="Almeida C.A."/>
            <person name="Ferrarezi J.A."/>
            <person name="Labate C.A."/>
        </authorList>
    </citation>
    <scope>NUCLEOTIDE SEQUENCE</scope>
    <source>
        <strain evidence="17">MF-1</strain>
    </source>
</reference>
<keyword evidence="6" id="KW-0547">Nucleotide-binding</keyword>
<keyword evidence="7" id="KW-0255">Endonuclease</keyword>
<keyword evidence="11" id="KW-0229">DNA integration</keyword>
<dbReference type="GO" id="GO:0003887">
    <property type="term" value="F:DNA-directed DNA polymerase activity"/>
    <property type="evidence" value="ECO:0007669"/>
    <property type="project" value="UniProtKB-KW"/>
</dbReference>
<protein>
    <recommendedName>
        <fullName evidence="16">Retrovirus-related Pol polyprotein from transposon TNT 1-94-like beta-barrel domain-containing protein</fullName>
    </recommendedName>
</protein>
<keyword evidence="8" id="KW-0378">Hydrolase</keyword>
<dbReference type="Pfam" id="PF22936">
    <property type="entry name" value="Pol_BBD"/>
    <property type="match status" value="1"/>
</dbReference>
<dbReference type="EMBL" id="AVOT02108947">
    <property type="protein sequence ID" value="MBW0581025.1"/>
    <property type="molecule type" value="Genomic_DNA"/>
</dbReference>
<gene>
    <name evidence="17" type="ORF">O181_120740</name>
</gene>
<keyword evidence="13" id="KW-0239">DNA-directed DNA polymerase</keyword>
<evidence type="ECO:0000256" key="1">
    <source>
        <dbReference type="ARBA" id="ARBA00002180"/>
    </source>
</evidence>
<evidence type="ECO:0000256" key="14">
    <source>
        <dbReference type="ARBA" id="ARBA00023172"/>
    </source>
</evidence>
<keyword evidence="14" id="KW-0233">DNA recombination</keyword>
<keyword evidence="15" id="KW-0175">Coiled coil</keyword>
<dbReference type="GO" id="GO:0006310">
    <property type="term" value="P:DNA recombination"/>
    <property type="evidence" value="ECO:0007669"/>
    <property type="project" value="UniProtKB-KW"/>
</dbReference>
<keyword evidence="3" id="KW-0548">Nucleotidyltransferase</keyword>
<dbReference type="GO" id="GO:0015074">
    <property type="term" value="P:DNA integration"/>
    <property type="evidence" value="ECO:0007669"/>
    <property type="project" value="UniProtKB-KW"/>
</dbReference>
<keyword evidence="12" id="KW-0695">RNA-directed DNA polymerase</keyword>
<dbReference type="GO" id="GO:0005524">
    <property type="term" value="F:ATP binding"/>
    <property type="evidence" value="ECO:0007669"/>
    <property type="project" value="UniProtKB-KW"/>
</dbReference>
<dbReference type="GO" id="GO:0003964">
    <property type="term" value="F:RNA-directed DNA polymerase activity"/>
    <property type="evidence" value="ECO:0007669"/>
    <property type="project" value="UniProtKB-KW"/>
</dbReference>
<organism evidence="17 18">
    <name type="scientific">Austropuccinia psidii MF-1</name>
    <dbReference type="NCBI Taxonomy" id="1389203"/>
    <lineage>
        <taxon>Eukaryota</taxon>
        <taxon>Fungi</taxon>
        <taxon>Dikarya</taxon>
        <taxon>Basidiomycota</taxon>
        <taxon>Pucciniomycotina</taxon>
        <taxon>Pucciniomycetes</taxon>
        <taxon>Pucciniales</taxon>
        <taxon>Sphaerophragmiaceae</taxon>
        <taxon>Austropuccinia</taxon>
    </lineage>
</organism>
<dbReference type="GO" id="GO:0004519">
    <property type="term" value="F:endonuclease activity"/>
    <property type="evidence" value="ECO:0007669"/>
    <property type="project" value="UniProtKB-KW"/>
</dbReference>
<evidence type="ECO:0000313" key="17">
    <source>
        <dbReference type="EMBL" id="MBW0581025.1"/>
    </source>
</evidence>
<keyword evidence="4" id="KW-0540">Nuclease</keyword>
<evidence type="ECO:0000256" key="7">
    <source>
        <dbReference type="ARBA" id="ARBA00022759"/>
    </source>
</evidence>
<dbReference type="OrthoDB" id="2663223at2759"/>
<evidence type="ECO:0000256" key="6">
    <source>
        <dbReference type="ARBA" id="ARBA00022741"/>
    </source>
</evidence>
<dbReference type="GO" id="GO:0008233">
    <property type="term" value="F:peptidase activity"/>
    <property type="evidence" value="ECO:0007669"/>
    <property type="project" value="UniProtKB-KW"/>
</dbReference>
<evidence type="ECO:0000256" key="10">
    <source>
        <dbReference type="ARBA" id="ARBA00022842"/>
    </source>
</evidence>
<accession>A0A9Q3KGB8</accession>
<feature type="domain" description="Retrovirus-related Pol polyprotein from transposon TNT 1-94-like beta-barrel" evidence="16">
    <location>
        <begin position="116"/>
        <end position="191"/>
    </location>
</feature>
<evidence type="ECO:0000256" key="3">
    <source>
        <dbReference type="ARBA" id="ARBA00022695"/>
    </source>
</evidence>